<evidence type="ECO:0000256" key="3">
    <source>
        <dbReference type="ARBA" id="ARBA00022475"/>
    </source>
</evidence>
<evidence type="ECO:0000256" key="8">
    <source>
        <dbReference type="ARBA" id="ARBA00023136"/>
    </source>
</evidence>
<keyword evidence="5 10" id="KW-1133">Transmembrane helix</keyword>
<dbReference type="WBParaSite" id="Csp11.Scaffold255.g695.t1">
    <property type="protein sequence ID" value="Csp11.Scaffold255.g695.t1"/>
    <property type="gene ID" value="Csp11.Scaffold255.g695"/>
</dbReference>
<dbReference type="Pfam" id="PF00999">
    <property type="entry name" value="Na_H_Exchanger"/>
    <property type="match status" value="1"/>
</dbReference>
<evidence type="ECO:0000256" key="1">
    <source>
        <dbReference type="ARBA" id="ARBA00004651"/>
    </source>
</evidence>
<reference evidence="13" key="1">
    <citation type="submission" date="2016-11" db="UniProtKB">
        <authorList>
            <consortium name="WormBaseParasite"/>
        </authorList>
    </citation>
    <scope>IDENTIFICATION</scope>
</reference>
<dbReference type="Gene3D" id="6.10.140.1330">
    <property type="match status" value="1"/>
</dbReference>
<feature type="transmembrane region" description="Helical" evidence="10">
    <location>
        <begin position="65"/>
        <end position="84"/>
    </location>
</feature>
<name>A0A1I7SY36_9PELO</name>
<keyword evidence="9" id="KW-0739">Sodium transport</keyword>
<evidence type="ECO:0000256" key="5">
    <source>
        <dbReference type="ARBA" id="ARBA00022989"/>
    </source>
</evidence>
<dbReference type="GO" id="GO:0015385">
    <property type="term" value="F:sodium:proton antiporter activity"/>
    <property type="evidence" value="ECO:0007669"/>
    <property type="project" value="InterPro"/>
</dbReference>
<feature type="transmembrane region" description="Helical" evidence="10">
    <location>
        <begin position="37"/>
        <end position="53"/>
    </location>
</feature>
<dbReference type="PANTHER" id="PTHR10110:SF86">
    <property type="entry name" value="SODIUM_HYDROGEN EXCHANGER 7"/>
    <property type="match status" value="1"/>
</dbReference>
<evidence type="ECO:0000313" key="13">
    <source>
        <dbReference type="WBParaSite" id="Csp11.Scaffold255.g695.t1"/>
    </source>
</evidence>
<evidence type="ECO:0000256" key="4">
    <source>
        <dbReference type="ARBA" id="ARBA00022692"/>
    </source>
</evidence>
<keyword evidence="3" id="KW-1003">Cell membrane</keyword>
<evidence type="ECO:0000256" key="2">
    <source>
        <dbReference type="ARBA" id="ARBA00022448"/>
    </source>
</evidence>
<accession>A0A1I7SY36</accession>
<organism evidence="12 13">
    <name type="scientific">Caenorhabditis tropicalis</name>
    <dbReference type="NCBI Taxonomy" id="1561998"/>
    <lineage>
        <taxon>Eukaryota</taxon>
        <taxon>Metazoa</taxon>
        <taxon>Ecdysozoa</taxon>
        <taxon>Nematoda</taxon>
        <taxon>Chromadorea</taxon>
        <taxon>Rhabditida</taxon>
        <taxon>Rhabditina</taxon>
        <taxon>Rhabditomorpha</taxon>
        <taxon>Rhabditoidea</taxon>
        <taxon>Rhabditidae</taxon>
        <taxon>Peloderinae</taxon>
        <taxon>Caenorhabditis</taxon>
    </lineage>
</organism>
<evidence type="ECO:0000259" key="11">
    <source>
        <dbReference type="Pfam" id="PF00999"/>
    </source>
</evidence>
<keyword evidence="6" id="KW-0915">Sodium</keyword>
<dbReference type="GO" id="GO:0015386">
    <property type="term" value="F:potassium:proton antiporter activity"/>
    <property type="evidence" value="ECO:0007669"/>
    <property type="project" value="TreeGrafter"/>
</dbReference>
<protein>
    <submittedName>
        <fullName evidence="13">Na_H_Exchanger domain-containing protein</fullName>
    </submittedName>
</protein>
<evidence type="ECO:0000256" key="6">
    <source>
        <dbReference type="ARBA" id="ARBA00023053"/>
    </source>
</evidence>
<dbReference type="GO" id="GO:0051453">
    <property type="term" value="P:regulation of intracellular pH"/>
    <property type="evidence" value="ECO:0007669"/>
    <property type="project" value="TreeGrafter"/>
</dbReference>
<dbReference type="STRING" id="1561998.A0A1I7SY36"/>
<feature type="transmembrane region" description="Helical" evidence="10">
    <location>
        <begin position="14"/>
        <end position="32"/>
    </location>
</feature>
<dbReference type="GO" id="GO:0098719">
    <property type="term" value="P:sodium ion import across plasma membrane"/>
    <property type="evidence" value="ECO:0007669"/>
    <property type="project" value="TreeGrafter"/>
</dbReference>
<keyword evidence="12" id="KW-1185">Reference proteome</keyword>
<keyword evidence="2" id="KW-0813">Transport</keyword>
<dbReference type="GO" id="GO:0005886">
    <property type="term" value="C:plasma membrane"/>
    <property type="evidence" value="ECO:0007669"/>
    <property type="project" value="UniProtKB-SubCell"/>
</dbReference>
<dbReference type="InterPro" id="IPR018422">
    <property type="entry name" value="Cation/H_exchanger_CPA1"/>
</dbReference>
<keyword evidence="7" id="KW-0406">Ion transport</keyword>
<feature type="domain" description="Cation/H+ exchanger transmembrane" evidence="11">
    <location>
        <begin position="24"/>
        <end position="181"/>
    </location>
</feature>
<sequence>MLGATPRRPPMESIALLFVLGALLVIGSSWLAPKIGIAAPILLVVLGIGASFIPGQEPLDIPPELILTVVLPPILYAAAVNVPMTDFRRNFGAISGLSVVLVVLSSVIIGFLLTWLLPGLPLPIGIALGAVVSPPDAVAATSIGKRLGLPPRLVTVLEGEGLVNDATALVLLRSAVAAAAGGFAFLDVASDFCCTAKADVRYSRVPHFRRGRGGR</sequence>
<dbReference type="Proteomes" id="UP000095282">
    <property type="component" value="Unplaced"/>
</dbReference>
<dbReference type="InterPro" id="IPR006153">
    <property type="entry name" value="Cation/H_exchanger_TM"/>
</dbReference>
<keyword evidence="8 10" id="KW-0472">Membrane</keyword>
<comment type="subcellular location">
    <subcellularLocation>
        <location evidence="1">Cell membrane</location>
        <topology evidence="1">Multi-pass membrane protein</topology>
    </subcellularLocation>
</comment>
<evidence type="ECO:0000313" key="12">
    <source>
        <dbReference type="Proteomes" id="UP000095282"/>
    </source>
</evidence>
<proteinExistence type="predicted"/>
<evidence type="ECO:0000256" key="10">
    <source>
        <dbReference type="SAM" id="Phobius"/>
    </source>
</evidence>
<feature type="transmembrane region" description="Helical" evidence="10">
    <location>
        <begin position="91"/>
        <end position="116"/>
    </location>
</feature>
<keyword evidence="4 10" id="KW-0812">Transmembrane</keyword>
<evidence type="ECO:0000256" key="7">
    <source>
        <dbReference type="ARBA" id="ARBA00023065"/>
    </source>
</evidence>
<evidence type="ECO:0000256" key="9">
    <source>
        <dbReference type="ARBA" id="ARBA00023201"/>
    </source>
</evidence>
<dbReference type="AlphaFoldDB" id="A0A1I7SY36"/>
<dbReference type="PANTHER" id="PTHR10110">
    <property type="entry name" value="SODIUM/HYDROGEN EXCHANGER"/>
    <property type="match status" value="1"/>
</dbReference>
<dbReference type="eggNOG" id="KOG1965">
    <property type="taxonomic scope" value="Eukaryota"/>
</dbReference>